<proteinExistence type="predicted"/>
<keyword evidence="1" id="KW-1133">Transmembrane helix</keyword>
<feature type="transmembrane region" description="Helical" evidence="1">
    <location>
        <begin position="35"/>
        <end position="51"/>
    </location>
</feature>
<reference evidence="2" key="1">
    <citation type="submission" date="2020-08" db="EMBL/GenBank/DDBJ databases">
        <title>Ramlibacter sp. USB13 16S ribosomal RNA gene genome sequencing and assembly.</title>
        <authorList>
            <person name="Kang M."/>
        </authorList>
    </citation>
    <scope>NUCLEOTIDE SEQUENCE</scope>
    <source>
        <strain evidence="2">USB13</strain>
    </source>
</reference>
<protein>
    <submittedName>
        <fullName evidence="2">Uncharacterized protein</fullName>
    </submittedName>
</protein>
<dbReference type="EMBL" id="JACORT010000014">
    <property type="protein sequence ID" value="MBC5786110.1"/>
    <property type="molecule type" value="Genomic_DNA"/>
</dbReference>
<organism evidence="2 3">
    <name type="scientific">Ramlibacter cellulosilyticus</name>
    <dbReference type="NCBI Taxonomy" id="2764187"/>
    <lineage>
        <taxon>Bacteria</taxon>
        <taxon>Pseudomonadati</taxon>
        <taxon>Pseudomonadota</taxon>
        <taxon>Betaproteobacteria</taxon>
        <taxon>Burkholderiales</taxon>
        <taxon>Comamonadaceae</taxon>
        <taxon>Ramlibacter</taxon>
    </lineage>
</organism>
<feature type="transmembrane region" description="Helical" evidence="1">
    <location>
        <begin position="95"/>
        <end position="113"/>
    </location>
</feature>
<evidence type="ECO:0000313" key="3">
    <source>
        <dbReference type="Proteomes" id="UP000608513"/>
    </source>
</evidence>
<keyword evidence="3" id="KW-1185">Reference proteome</keyword>
<gene>
    <name evidence="2" type="ORF">H8N03_24440</name>
</gene>
<keyword evidence="1" id="KW-0812">Transmembrane</keyword>
<dbReference type="RefSeq" id="WP_187078851.1">
    <property type="nucleotide sequence ID" value="NZ_JACORT010000014.1"/>
</dbReference>
<dbReference type="AlphaFoldDB" id="A0A923MVE5"/>
<evidence type="ECO:0000256" key="1">
    <source>
        <dbReference type="SAM" id="Phobius"/>
    </source>
</evidence>
<comment type="caution">
    <text evidence="2">The sequence shown here is derived from an EMBL/GenBank/DDBJ whole genome shotgun (WGS) entry which is preliminary data.</text>
</comment>
<dbReference type="Proteomes" id="UP000608513">
    <property type="component" value="Unassembled WGS sequence"/>
</dbReference>
<feature type="transmembrane region" description="Helical" evidence="1">
    <location>
        <begin position="71"/>
        <end position="89"/>
    </location>
</feature>
<evidence type="ECO:0000313" key="2">
    <source>
        <dbReference type="EMBL" id="MBC5786110.1"/>
    </source>
</evidence>
<name>A0A923MVE5_9BURK</name>
<accession>A0A923MVE5</accession>
<keyword evidence="1" id="KW-0472">Membrane</keyword>
<sequence>MIAVFRPWQISTLALLAFALALVFARPPITTVGLGVAVALAVAVRVVLEAWRQGRGGDFAQLTRIGKPLGFLALGVAGATLLIEILVHGDHPLGALFDSVFAAVLLLALDGIVRKVLGEKGKR</sequence>